<dbReference type="Pfam" id="PF03073">
    <property type="entry name" value="TspO_MBR"/>
    <property type="match status" value="1"/>
</dbReference>
<dbReference type="AlphaFoldDB" id="A0A8H9KSC4"/>
<proteinExistence type="inferred from homology"/>
<feature type="transmembrane region" description="Helical" evidence="6">
    <location>
        <begin position="111"/>
        <end position="134"/>
    </location>
</feature>
<dbReference type="EMBL" id="BMEA01000004">
    <property type="protein sequence ID" value="GGB88622.1"/>
    <property type="molecule type" value="Genomic_DNA"/>
</dbReference>
<name>A0A8H9KSC4_9MICO</name>
<keyword evidence="5 6" id="KW-0472">Membrane</keyword>
<evidence type="ECO:0000256" key="6">
    <source>
        <dbReference type="SAM" id="Phobius"/>
    </source>
</evidence>
<evidence type="ECO:0000313" key="7">
    <source>
        <dbReference type="EMBL" id="GGB88622.1"/>
    </source>
</evidence>
<dbReference type="Gene3D" id="1.20.1260.100">
    <property type="entry name" value="TspO/MBR protein"/>
    <property type="match status" value="1"/>
</dbReference>
<keyword evidence="3 6" id="KW-0812">Transmembrane</keyword>
<feature type="transmembrane region" description="Helical" evidence="6">
    <location>
        <begin position="12"/>
        <end position="33"/>
    </location>
</feature>
<dbReference type="Proteomes" id="UP000628079">
    <property type="component" value="Unassembled WGS sequence"/>
</dbReference>
<reference evidence="7" key="2">
    <citation type="submission" date="2020-09" db="EMBL/GenBank/DDBJ databases">
        <authorList>
            <person name="Sun Q."/>
            <person name="Zhou Y."/>
        </authorList>
    </citation>
    <scope>NUCLEOTIDE SEQUENCE</scope>
    <source>
        <strain evidence="7">CGMCC 1.10749</strain>
    </source>
</reference>
<dbReference type="PANTHER" id="PTHR33802">
    <property type="entry name" value="SI:CH211-161H7.5-RELATED"/>
    <property type="match status" value="1"/>
</dbReference>
<comment type="caution">
    <text evidence="7">The sequence shown here is derived from an EMBL/GenBank/DDBJ whole genome shotgun (WGS) entry which is preliminary data.</text>
</comment>
<evidence type="ECO:0000313" key="8">
    <source>
        <dbReference type="Proteomes" id="UP000628079"/>
    </source>
</evidence>
<feature type="transmembrane region" description="Helical" evidence="6">
    <location>
        <begin position="53"/>
        <end position="76"/>
    </location>
</feature>
<dbReference type="RefSeq" id="WP_035947912.1">
    <property type="nucleotide sequence ID" value="NZ_BMEA01000004.1"/>
</dbReference>
<evidence type="ECO:0000256" key="4">
    <source>
        <dbReference type="ARBA" id="ARBA00022989"/>
    </source>
</evidence>
<feature type="transmembrane region" description="Helical" evidence="6">
    <location>
        <begin position="146"/>
        <end position="169"/>
    </location>
</feature>
<evidence type="ECO:0000256" key="5">
    <source>
        <dbReference type="ARBA" id="ARBA00023136"/>
    </source>
</evidence>
<feature type="transmembrane region" description="Helical" evidence="6">
    <location>
        <begin position="209"/>
        <end position="228"/>
    </location>
</feature>
<dbReference type="InterPro" id="IPR038330">
    <property type="entry name" value="TspO/MBR-related_sf"/>
</dbReference>
<reference evidence="7" key="1">
    <citation type="journal article" date="2014" name="Int. J. Syst. Evol. Microbiol.">
        <title>Complete genome sequence of Corynebacterium casei LMG S-19264T (=DSM 44701T), isolated from a smear-ripened cheese.</title>
        <authorList>
            <consortium name="US DOE Joint Genome Institute (JGI-PGF)"/>
            <person name="Walter F."/>
            <person name="Albersmeier A."/>
            <person name="Kalinowski J."/>
            <person name="Ruckert C."/>
        </authorList>
    </citation>
    <scope>NUCLEOTIDE SEQUENCE</scope>
    <source>
        <strain evidence="7">CGMCC 1.10749</strain>
    </source>
</reference>
<accession>A0A8H9KSC4</accession>
<evidence type="ECO:0000256" key="2">
    <source>
        <dbReference type="ARBA" id="ARBA00007524"/>
    </source>
</evidence>
<evidence type="ECO:0000256" key="3">
    <source>
        <dbReference type="ARBA" id="ARBA00022692"/>
    </source>
</evidence>
<evidence type="ECO:0000256" key="1">
    <source>
        <dbReference type="ARBA" id="ARBA00004141"/>
    </source>
</evidence>
<feature type="transmembrane region" description="Helical" evidence="6">
    <location>
        <begin position="88"/>
        <end position="105"/>
    </location>
</feature>
<feature type="transmembrane region" description="Helical" evidence="6">
    <location>
        <begin position="234"/>
        <end position="254"/>
    </location>
</feature>
<feature type="transmembrane region" description="Helical" evidence="6">
    <location>
        <begin position="181"/>
        <end position="202"/>
    </location>
</feature>
<comment type="similarity">
    <text evidence="2">Belongs to the TspO/BZRP family.</text>
</comment>
<sequence>MDMSSDRTRQVVVTLAEVFCILGTLVGVGVIGTRVEESSGGSLAADATLLAPAGPAFSIWSVIYAGLAAYTVWQWLPGPGRSELARRTGWMVAGSMVLNALWLLVTQQGWIWLSVLVILTLLLLLARLALELAAIGDHAADRVGTWLVRGTVGLYLGWVAVATFANIAAALGSTGTNVTTGVAVVGALVALVLVASVAVALMRAEPTRWGVAAAAVWGLAWLAVGRFTDEPRSAAVGTGALVAAAAIAVAAVAFSMSRRAEASVDVRSPTRSA</sequence>
<comment type="subcellular location">
    <subcellularLocation>
        <location evidence="1">Membrane</location>
        <topology evidence="1">Multi-pass membrane protein</topology>
    </subcellularLocation>
</comment>
<gene>
    <name evidence="7" type="ORF">GCM10011314_30530</name>
</gene>
<dbReference type="InterPro" id="IPR004307">
    <property type="entry name" value="TspO_MBR"/>
</dbReference>
<dbReference type="PANTHER" id="PTHR33802:SF1">
    <property type="entry name" value="XK-RELATED PROTEIN"/>
    <property type="match status" value="1"/>
</dbReference>
<organism evidence="7 8">
    <name type="scientific">Knoellia flava</name>
    <dbReference type="NCBI Taxonomy" id="913969"/>
    <lineage>
        <taxon>Bacteria</taxon>
        <taxon>Bacillati</taxon>
        <taxon>Actinomycetota</taxon>
        <taxon>Actinomycetes</taxon>
        <taxon>Micrococcales</taxon>
        <taxon>Intrasporangiaceae</taxon>
        <taxon>Knoellia</taxon>
    </lineage>
</organism>
<keyword evidence="4 6" id="KW-1133">Transmembrane helix</keyword>
<protein>
    <submittedName>
        <fullName evidence="7">Tryptophan-rich sensory protein</fullName>
    </submittedName>
</protein>